<dbReference type="Proteomes" id="UP000182818">
    <property type="component" value="Unassembled WGS sequence"/>
</dbReference>
<evidence type="ECO:0000256" key="3">
    <source>
        <dbReference type="ARBA" id="ARBA00022989"/>
    </source>
</evidence>
<dbReference type="EMBL" id="FOGK01000019">
    <property type="protein sequence ID" value="SER82655.1"/>
    <property type="molecule type" value="Genomic_DNA"/>
</dbReference>
<dbReference type="RefSeq" id="WP_057807350.1">
    <property type="nucleotide sequence ID" value="NZ_BJYP01000036.1"/>
</dbReference>
<keyword evidence="2 5" id="KW-0812">Transmembrane</keyword>
<dbReference type="PANTHER" id="PTHR37306">
    <property type="entry name" value="COLICIN V PRODUCTION PROTEIN"/>
    <property type="match status" value="1"/>
</dbReference>
<sequence length="181" mass="20137">MFLSIVIIAILLWKFTSGLHKGFVIELLYTIGYFAVFLFAKIFCKPVAEFLSATFNSGQSTTSSLAIMSSISFMILMVIGWLIVRLIAHWSRLITWIPVIKQVNGLAGGIVSIVIAYFVIFILLIVSQFLPNDAYQAQLSDSQVAQFIIKKTPGISSDILSKYILNTNETTNTNTISNEEN</sequence>
<evidence type="ECO:0000256" key="4">
    <source>
        <dbReference type="ARBA" id="ARBA00023136"/>
    </source>
</evidence>
<organism evidence="6 7">
    <name type="scientific">Pediococcus ethanolidurans</name>
    <dbReference type="NCBI Taxonomy" id="319653"/>
    <lineage>
        <taxon>Bacteria</taxon>
        <taxon>Bacillati</taxon>
        <taxon>Bacillota</taxon>
        <taxon>Bacilli</taxon>
        <taxon>Lactobacillales</taxon>
        <taxon>Lactobacillaceae</taxon>
        <taxon>Pediococcus</taxon>
    </lineage>
</organism>
<dbReference type="GeneID" id="76044161"/>
<evidence type="ECO:0000313" key="6">
    <source>
        <dbReference type="EMBL" id="SER82655.1"/>
    </source>
</evidence>
<feature type="transmembrane region" description="Helical" evidence="5">
    <location>
        <begin position="107"/>
        <end position="126"/>
    </location>
</feature>
<reference evidence="6 7" key="1">
    <citation type="submission" date="2016-10" db="EMBL/GenBank/DDBJ databases">
        <authorList>
            <person name="Varghese N."/>
            <person name="Submissions S."/>
        </authorList>
    </citation>
    <scope>NUCLEOTIDE SEQUENCE [LARGE SCALE GENOMIC DNA]</scope>
    <source>
        <strain evidence="6 7">CGMCC 1.3889</strain>
    </source>
</reference>
<dbReference type="Pfam" id="PF02674">
    <property type="entry name" value="Colicin_V"/>
    <property type="match status" value="1"/>
</dbReference>
<comment type="subcellular location">
    <subcellularLocation>
        <location evidence="1">Membrane</location>
        <topology evidence="1">Multi-pass membrane protein</topology>
    </subcellularLocation>
</comment>
<keyword evidence="3 5" id="KW-1133">Transmembrane helix</keyword>
<protein>
    <submittedName>
        <fullName evidence="6">Uncharacterized membrane protein, required for colicin V production</fullName>
    </submittedName>
</protein>
<name>A0A1H9SDJ5_9LACO</name>
<gene>
    <name evidence="6" type="ORF">SAMN04487973_11923</name>
</gene>
<evidence type="ECO:0000256" key="2">
    <source>
        <dbReference type="ARBA" id="ARBA00022692"/>
    </source>
</evidence>
<accession>A0A1H9SDJ5</accession>
<keyword evidence="4 5" id="KW-0472">Membrane</keyword>
<keyword evidence="7" id="KW-1185">Reference proteome</keyword>
<evidence type="ECO:0000256" key="5">
    <source>
        <dbReference type="SAM" id="Phobius"/>
    </source>
</evidence>
<evidence type="ECO:0000313" key="7">
    <source>
        <dbReference type="Proteomes" id="UP000182818"/>
    </source>
</evidence>
<feature type="transmembrane region" description="Helical" evidence="5">
    <location>
        <begin position="28"/>
        <end position="44"/>
    </location>
</feature>
<evidence type="ECO:0000256" key="1">
    <source>
        <dbReference type="ARBA" id="ARBA00004141"/>
    </source>
</evidence>
<feature type="transmembrane region" description="Helical" evidence="5">
    <location>
        <begin position="65"/>
        <end position="87"/>
    </location>
</feature>
<comment type="caution">
    <text evidence="6">The sequence shown here is derived from an EMBL/GenBank/DDBJ whole genome shotgun (WGS) entry which is preliminary data.</text>
</comment>
<dbReference type="InterPro" id="IPR003825">
    <property type="entry name" value="Colicin-V_CvpA"/>
</dbReference>
<proteinExistence type="predicted"/>
<dbReference type="PANTHER" id="PTHR37306:SF1">
    <property type="entry name" value="COLICIN V PRODUCTION PROTEIN"/>
    <property type="match status" value="1"/>
</dbReference>